<keyword evidence="4" id="KW-0456">Lyase</keyword>
<organism evidence="7 9">
    <name type="scientific">Jannaschia seohaensis</name>
    <dbReference type="NCBI Taxonomy" id="475081"/>
    <lineage>
        <taxon>Bacteria</taxon>
        <taxon>Pseudomonadati</taxon>
        <taxon>Pseudomonadota</taxon>
        <taxon>Alphaproteobacteria</taxon>
        <taxon>Rhodobacterales</taxon>
        <taxon>Roseobacteraceae</taxon>
        <taxon>Jannaschia</taxon>
    </lineage>
</organism>
<dbReference type="Proteomes" id="UP000245839">
    <property type="component" value="Unassembled WGS sequence"/>
</dbReference>
<sequence>MTQRITGGCHCGAARYRGRGAAAAPFRCYCRDCQRLTGTGHAEMLPLERDSLHLDGPVTEYRMTAGSGAPTWSAFCATCGAPLTRRSDRMSDLVYVHAASLHAPEHYSPERILYPEAAQRWDRP</sequence>
<accession>A0A2Y9AY90</accession>
<dbReference type="EMBL" id="UETC01000007">
    <property type="protein sequence ID" value="SSA48248.1"/>
    <property type="molecule type" value="Genomic_DNA"/>
</dbReference>
<dbReference type="Gene3D" id="3.90.1590.10">
    <property type="entry name" value="glutathione-dependent formaldehyde- activating enzyme (gfa)"/>
    <property type="match status" value="1"/>
</dbReference>
<name>A0A2Y9AY90_9RHOB</name>
<evidence type="ECO:0000313" key="9">
    <source>
        <dbReference type="Proteomes" id="UP000251571"/>
    </source>
</evidence>
<evidence type="ECO:0000259" key="5">
    <source>
        <dbReference type="PROSITE" id="PS51891"/>
    </source>
</evidence>
<dbReference type="PANTHER" id="PTHR33337">
    <property type="entry name" value="GFA DOMAIN-CONTAINING PROTEIN"/>
    <property type="match status" value="1"/>
</dbReference>
<keyword evidence="8" id="KW-1185">Reference proteome</keyword>
<dbReference type="OrthoDB" id="9807246at2"/>
<evidence type="ECO:0000313" key="7">
    <source>
        <dbReference type="EMBL" id="SSA48248.1"/>
    </source>
</evidence>
<keyword evidence="3" id="KW-0862">Zinc</keyword>
<dbReference type="Proteomes" id="UP000251571">
    <property type="component" value="Unassembled WGS sequence"/>
</dbReference>
<comment type="similarity">
    <text evidence="1">Belongs to the Gfa family.</text>
</comment>
<protein>
    <submittedName>
        <fullName evidence="7">Uncharacterized conserved protein</fullName>
    </submittedName>
</protein>
<reference evidence="6 8" key="2">
    <citation type="submission" date="2018-03" db="EMBL/GenBank/DDBJ databases">
        <title>Genomic Encyclopedia of Archaeal and Bacterial Type Strains, Phase II (KMG-II): from individual species to whole genera.</title>
        <authorList>
            <person name="Goeker M."/>
        </authorList>
    </citation>
    <scope>NUCLEOTIDE SEQUENCE [LARGE SCALE GENOMIC DNA]</scope>
    <source>
        <strain evidence="6 8">DSM 25227</strain>
    </source>
</reference>
<dbReference type="GO" id="GO:0046872">
    <property type="term" value="F:metal ion binding"/>
    <property type="evidence" value="ECO:0007669"/>
    <property type="project" value="UniProtKB-KW"/>
</dbReference>
<gene>
    <name evidence="6" type="ORF">BCF38_10784</name>
    <name evidence="7" type="ORF">SAMN05421539_10784</name>
</gene>
<dbReference type="PANTHER" id="PTHR33337:SF40">
    <property type="entry name" value="CENP-V_GFA DOMAIN-CONTAINING PROTEIN-RELATED"/>
    <property type="match status" value="1"/>
</dbReference>
<evidence type="ECO:0000256" key="4">
    <source>
        <dbReference type="ARBA" id="ARBA00023239"/>
    </source>
</evidence>
<dbReference type="Pfam" id="PF04828">
    <property type="entry name" value="GFA"/>
    <property type="match status" value="1"/>
</dbReference>
<dbReference type="EMBL" id="QGDJ01000007">
    <property type="protein sequence ID" value="PWJ16971.1"/>
    <property type="molecule type" value="Genomic_DNA"/>
</dbReference>
<dbReference type="SUPFAM" id="SSF51316">
    <property type="entry name" value="Mss4-like"/>
    <property type="match status" value="1"/>
</dbReference>
<evidence type="ECO:0000313" key="8">
    <source>
        <dbReference type="Proteomes" id="UP000245839"/>
    </source>
</evidence>
<evidence type="ECO:0000256" key="2">
    <source>
        <dbReference type="ARBA" id="ARBA00022723"/>
    </source>
</evidence>
<dbReference type="GO" id="GO:0016846">
    <property type="term" value="F:carbon-sulfur lyase activity"/>
    <property type="evidence" value="ECO:0007669"/>
    <property type="project" value="InterPro"/>
</dbReference>
<dbReference type="InterPro" id="IPR006913">
    <property type="entry name" value="CENP-V/GFA"/>
</dbReference>
<evidence type="ECO:0000256" key="1">
    <source>
        <dbReference type="ARBA" id="ARBA00005495"/>
    </source>
</evidence>
<keyword evidence="2" id="KW-0479">Metal-binding</keyword>
<proteinExistence type="inferred from homology"/>
<dbReference type="AlphaFoldDB" id="A0A2Y9AY90"/>
<dbReference type="RefSeq" id="WP_109565120.1">
    <property type="nucleotide sequence ID" value="NZ_QGDJ01000007.1"/>
</dbReference>
<feature type="domain" description="CENP-V/GFA" evidence="5">
    <location>
        <begin position="5"/>
        <end position="122"/>
    </location>
</feature>
<evidence type="ECO:0000256" key="3">
    <source>
        <dbReference type="ARBA" id="ARBA00022833"/>
    </source>
</evidence>
<reference evidence="7 9" key="1">
    <citation type="submission" date="2016-10" db="EMBL/GenBank/DDBJ databases">
        <authorList>
            <person name="Cai Z."/>
        </authorList>
    </citation>
    <scope>NUCLEOTIDE SEQUENCE [LARGE SCALE GENOMIC DNA]</scope>
    <source>
        <strain evidence="7 9">DSM 25227</strain>
    </source>
</reference>
<dbReference type="InterPro" id="IPR011057">
    <property type="entry name" value="Mss4-like_sf"/>
</dbReference>
<dbReference type="PROSITE" id="PS51891">
    <property type="entry name" value="CENP_V_GFA"/>
    <property type="match status" value="1"/>
</dbReference>
<evidence type="ECO:0000313" key="6">
    <source>
        <dbReference type="EMBL" id="PWJ16971.1"/>
    </source>
</evidence>